<reference evidence="2" key="1">
    <citation type="journal article" date="2007" name="PLoS Biol.">
        <title>Rate of evolution in brain-expressed genes in humans and other primates.</title>
        <authorList>
            <person name="Wang H.-Y."/>
            <person name="Chien H.-C."/>
            <person name="Osada N."/>
            <person name="Hashimoto K."/>
            <person name="Sugano S."/>
            <person name="Gojobori T."/>
            <person name="Chou C.-K."/>
            <person name="Tsai S.-F."/>
            <person name="Wu C.-I."/>
            <person name="Shen C.-K.J."/>
        </authorList>
    </citation>
    <scope>NUCLEOTIDE SEQUENCE</scope>
</reference>
<feature type="compositionally biased region" description="Polar residues" evidence="1">
    <location>
        <begin position="49"/>
        <end position="60"/>
    </location>
</feature>
<dbReference type="EMBL" id="AB173769">
    <property type="protein sequence ID" value="BAE90831.1"/>
    <property type="molecule type" value="mRNA"/>
</dbReference>
<protein>
    <submittedName>
        <fullName evidence="2">Macaca fascicularis brain cDNA clone: QmoA-10122, similar to human deoxyhypusine synthase (DHPS), transcript variant 1, mRNA, RefSeq: NM_001930.2</fullName>
    </submittedName>
</protein>
<dbReference type="AlphaFoldDB" id="I7GDZ4"/>
<accession>I7GDZ4</accession>
<name>I7GDZ4_MACFA</name>
<feature type="region of interest" description="Disordered" evidence="1">
    <location>
        <begin position="1"/>
        <end position="62"/>
    </location>
</feature>
<organism evidence="2">
    <name type="scientific">Macaca fascicularis</name>
    <name type="common">Crab-eating macaque</name>
    <name type="synonym">Cynomolgus monkey</name>
    <dbReference type="NCBI Taxonomy" id="9541"/>
    <lineage>
        <taxon>Eukaryota</taxon>
        <taxon>Metazoa</taxon>
        <taxon>Chordata</taxon>
        <taxon>Craniata</taxon>
        <taxon>Vertebrata</taxon>
        <taxon>Euteleostomi</taxon>
        <taxon>Mammalia</taxon>
        <taxon>Eutheria</taxon>
        <taxon>Euarchontoglires</taxon>
        <taxon>Primates</taxon>
        <taxon>Haplorrhini</taxon>
        <taxon>Catarrhini</taxon>
        <taxon>Cercopithecidae</taxon>
        <taxon>Cercopithecinae</taxon>
        <taxon>Macaca</taxon>
    </lineage>
</organism>
<sequence length="170" mass="18452">MVTTVLDWSSHSPATICSPHGHQGEHGNPSQVLSHLPQGKDQSRASAHRAQQTACGTSWPSPLHFPSPGSQLFLDYFRHPRAFALAVPSPENFAIQKLNPTTAAATPGTGDSHMAPGRCLPKPLLPAHTSRSLLPKPLVRQNPFLLSHHLVFSIAMTAPTWMSLVCYLPY</sequence>
<evidence type="ECO:0000313" key="2">
    <source>
        <dbReference type="EMBL" id="BAE90831.1"/>
    </source>
</evidence>
<evidence type="ECO:0000256" key="1">
    <source>
        <dbReference type="SAM" id="MobiDB-lite"/>
    </source>
</evidence>
<proteinExistence type="evidence at transcript level"/>
<feature type="compositionally biased region" description="Polar residues" evidence="1">
    <location>
        <begin position="1"/>
        <end position="15"/>
    </location>
</feature>